<keyword evidence="6 10" id="KW-0812">Transmembrane</keyword>
<dbReference type="NCBIfam" id="TIGR01708">
    <property type="entry name" value="typeII_sec_gspH"/>
    <property type="match status" value="1"/>
</dbReference>
<gene>
    <name evidence="11" type="primary">gspH</name>
    <name evidence="11" type="ORF">NAF29_14640</name>
</gene>
<proteinExistence type="predicted"/>
<evidence type="ECO:0000256" key="4">
    <source>
        <dbReference type="ARBA" id="ARBA00022481"/>
    </source>
</evidence>
<dbReference type="InterPro" id="IPR045584">
    <property type="entry name" value="Pilin-like"/>
</dbReference>
<dbReference type="InterPro" id="IPR002416">
    <property type="entry name" value="T2SS_protein-GspH"/>
</dbReference>
<evidence type="ECO:0000256" key="3">
    <source>
        <dbReference type="ARBA" id="ARBA00022475"/>
    </source>
</evidence>
<evidence type="ECO:0000256" key="5">
    <source>
        <dbReference type="ARBA" id="ARBA00022519"/>
    </source>
</evidence>
<feature type="transmembrane region" description="Helical" evidence="10">
    <location>
        <begin position="6"/>
        <end position="29"/>
    </location>
</feature>
<protein>
    <recommendedName>
        <fullName evidence="2">Type II secretion system protein H</fullName>
    </recommendedName>
    <alternativeName>
        <fullName evidence="9">General secretion pathway protein H</fullName>
    </alternativeName>
</protein>
<dbReference type="PRINTS" id="PR00885">
    <property type="entry name" value="BCTERIALGSPH"/>
</dbReference>
<keyword evidence="5" id="KW-0997">Cell inner membrane</keyword>
<evidence type="ECO:0000256" key="2">
    <source>
        <dbReference type="ARBA" id="ARBA00021549"/>
    </source>
</evidence>
<dbReference type="Gene3D" id="3.55.40.10">
    <property type="entry name" value="minor pseudopilin epsh domain"/>
    <property type="match status" value="1"/>
</dbReference>
<keyword evidence="3" id="KW-1003">Cell membrane</keyword>
<evidence type="ECO:0000256" key="8">
    <source>
        <dbReference type="ARBA" id="ARBA00023136"/>
    </source>
</evidence>
<dbReference type="NCBIfam" id="TIGR02532">
    <property type="entry name" value="IV_pilin_GFxxxE"/>
    <property type="match status" value="1"/>
</dbReference>
<evidence type="ECO:0000256" key="6">
    <source>
        <dbReference type="ARBA" id="ARBA00022692"/>
    </source>
</evidence>
<dbReference type="SUPFAM" id="SSF54523">
    <property type="entry name" value="Pili subunits"/>
    <property type="match status" value="1"/>
</dbReference>
<evidence type="ECO:0000256" key="1">
    <source>
        <dbReference type="ARBA" id="ARBA00004377"/>
    </source>
</evidence>
<comment type="caution">
    <text evidence="11">The sequence shown here is derived from an EMBL/GenBank/DDBJ whole genome shotgun (WGS) entry which is preliminary data.</text>
</comment>
<dbReference type="AlphaFoldDB" id="A0AA42B885"/>
<dbReference type="GO" id="GO:0015627">
    <property type="term" value="C:type II protein secretion system complex"/>
    <property type="evidence" value="ECO:0007669"/>
    <property type="project" value="InterPro"/>
</dbReference>
<dbReference type="RefSeq" id="WP_251262376.1">
    <property type="nucleotide sequence ID" value="NZ_JAMQGP010000008.1"/>
</dbReference>
<name>A0AA42B885_9GAMM</name>
<keyword evidence="12" id="KW-1185">Reference proteome</keyword>
<evidence type="ECO:0000256" key="10">
    <source>
        <dbReference type="SAM" id="Phobius"/>
    </source>
</evidence>
<dbReference type="GO" id="GO:0015628">
    <property type="term" value="P:protein secretion by the type II secretion system"/>
    <property type="evidence" value="ECO:0007669"/>
    <property type="project" value="InterPro"/>
</dbReference>
<evidence type="ECO:0000256" key="9">
    <source>
        <dbReference type="ARBA" id="ARBA00030775"/>
    </source>
</evidence>
<dbReference type="Proteomes" id="UP001165393">
    <property type="component" value="Unassembled WGS sequence"/>
</dbReference>
<keyword evidence="7 10" id="KW-1133">Transmembrane helix</keyword>
<dbReference type="InterPro" id="IPR049875">
    <property type="entry name" value="TypeII_GspH"/>
</dbReference>
<comment type="subcellular location">
    <subcellularLocation>
        <location evidence="1">Cell inner membrane</location>
        <topology evidence="1">Single-pass membrane protein</topology>
    </subcellularLocation>
</comment>
<evidence type="ECO:0000313" key="12">
    <source>
        <dbReference type="Proteomes" id="UP001165393"/>
    </source>
</evidence>
<keyword evidence="8 10" id="KW-0472">Membrane</keyword>
<evidence type="ECO:0000256" key="7">
    <source>
        <dbReference type="ARBA" id="ARBA00022989"/>
    </source>
</evidence>
<reference evidence="11 12" key="1">
    <citation type="journal article" date="2013" name="Antonie Van Leeuwenhoek">
        <title>Echinimonas agarilytica gen. nov., sp. nov., a new gammaproteobacterium isolated from the sea urchin Strongylocentrotus intermedius.</title>
        <authorList>
            <person name="Nedashkovskaya O.I."/>
            <person name="Stenkova A.M."/>
            <person name="Zhukova N.V."/>
            <person name="Van Trappen S."/>
            <person name="Lee J.S."/>
            <person name="Kim S.B."/>
        </authorList>
    </citation>
    <scope>NUCLEOTIDE SEQUENCE [LARGE SCALE GENOMIC DNA]</scope>
    <source>
        <strain evidence="11 12">KMM 6351</strain>
    </source>
</reference>
<dbReference type="EMBL" id="JAMQGP010000008">
    <property type="protein sequence ID" value="MCM2680890.1"/>
    <property type="molecule type" value="Genomic_DNA"/>
</dbReference>
<dbReference type="InterPro" id="IPR012902">
    <property type="entry name" value="N_methyl_site"/>
</dbReference>
<dbReference type="Pfam" id="PF07963">
    <property type="entry name" value="N_methyl"/>
    <property type="match status" value="1"/>
</dbReference>
<dbReference type="GO" id="GO:0005886">
    <property type="term" value="C:plasma membrane"/>
    <property type="evidence" value="ECO:0007669"/>
    <property type="project" value="UniProtKB-SubCell"/>
</dbReference>
<keyword evidence="4" id="KW-0488">Methylation</keyword>
<evidence type="ECO:0000313" key="11">
    <source>
        <dbReference type="EMBL" id="MCM2680890.1"/>
    </source>
</evidence>
<sequence length="187" mass="21545">MKFRPHGFTLMEVLVVLAIMATVATGLVMSMGGNSSQKKLIKEAQRFRIAMTMATDRAMLTGEELGLLVAENEYQFVRWQDTEWIPITNDKALQTHQLSEEITLELSLEGLDWEEQSMFESDGLFEDVFADDEDEEKLMPQVFIYSFGEFTDFSLEFTWDSEDDEPVSEIVEGLTYKVQLKRDEVDE</sequence>
<organism evidence="11 12">
    <name type="scientific">Echinimonas agarilytica</name>
    <dbReference type="NCBI Taxonomy" id="1215918"/>
    <lineage>
        <taxon>Bacteria</taxon>
        <taxon>Pseudomonadati</taxon>
        <taxon>Pseudomonadota</taxon>
        <taxon>Gammaproteobacteria</taxon>
        <taxon>Alteromonadales</taxon>
        <taxon>Echinimonadaceae</taxon>
        <taxon>Echinimonas</taxon>
    </lineage>
</organism>
<accession>A0AA42B885</accession>